<gene>
    <name evidence="2" type="ORF">TrLO_g10483</name>
</gene>
<proteinExistence type="predicted"/>
<accession>A0A9W7KTR4</accession>
<dbReference type="Proteomes" id="UP001165122">
    <property type="component" value="Unassembled WGS sequence"/>
</dbReference>
<evidence type="ECO:0000313" key="2">
    <source>
        <dbReference type="EMBL" id="GMI11282.1"/>
    </source>
</evidence>
<sequence length="105" mass="11945">MSSQRLQVSLKKLLTQLEHSPTASQTLTPYLISHFTSTQSSKKLKICDDYTTLLTEVFERRRLQIIDTGAEKKLDGKEMTRRSAARSGFQMPTMDEGFEDATSKK</sequence>
<protein>
    <submittedName>
        <fullName evidence="2">Uncharacterized protein</fullName>
    </submittedName>
</protein>
<feature type="region of interest" description="Disordered" evidence="1">
    <location>
        <begin position="76"/>
        <end position="105"/>
    </location>
</feature>
<keyword evidence="3" id="KW-1185">Reference proteome</keyword>
<evidence type="ECO:0000313" key="3">
    <source>
        <dbReference type="Proteomes" id="UP001165122"/>
    </source>
</evidence>
<dbReference type="OrthoDB" id="204882at2759"/>
<evidence type="ECO:0000256" key="1">
    <source>
        <dbReference type="SAM" id="MobiDB-lite"/>
    </source>
</evidence>
<dbReference type="EMBL" id="BRXW01000160">
    <property type="protein sequence ID" value="GMI11282.1"/>
    <property type="molecule type" value="Genomic_DNA"/>
</dbReference>
<organism evidence="2 3">
    <name type="scientific">Triparma laevis f. longispina</name>
    <dbReference type="NCBI Taxonomy" id="1714387"/>
    <lineage>
        <taxon>Eukaryota</taxon>
        <taxon>Sar</taxon>
        <taxon>Stramenopiles</taxon>
        <taxon>Ochrophyta</taxon>
        <taxon>Bolidophyceae</taxon>
        <taxon>Parmales</taxon>
        <taxon>Triparmaceae</taxon>
        <taxon>Triparma</taxon>
    </lineage>
</organism>
<dbReference type="AlphaFoldDB" id="A0A9W7KTR4"/>
<comment type="caution">
    <text evidence="2">The sequence shown here is derived from an EMBL/GenBank/DDBJ whole genome shotgun (WGS) entry which is preliminary data.</text>
</comment>
<name>A0A9W7KTR4_9STRA</name>
<reference evidence="3" key="1">
    <citation type="journal article" date="2023" name="Commun. Biol.">
        <title>Genome analysis of Parmales, the sister group of diatoms, reveals the evolutionary specialization of diatoms from phago-mixotrophs to photoautotrophs.</title>
        <authorList>
            <person name="Ban H."/>
            <person name="Sato S."/>
            <person name="Yoshikawa S."/>
            <person name="Yamada K."/>
            <person name="Nakamura Y."/>
            <person name="Ichinomiya M."/>
            <person name="Sato N."/>
            <person name="Blanc-Mathieu R."/>
            <person name="Endo H."/>
            <person name="Kuwata A."/>
            <person name="Ogata H."/>
        </authorList>
    </citation>
    <scope>NUCLEOTIDE SEQUENCE [LARGE SCALE GENOMIC DNA]</scope>
    <source>
        <strain evidence="3">NIES 3700</strain>
    </source>
</reference>